<dbReference type="PANTHER" id="PTHR48043:SF114">
    <property type="entry name" value="IP04436P-RELATED"/>
    <property type="match status" value="1"/>
</dbReference>
<dbReference type="OrthoDB" id="5835829at2759"/>
<accession>A0A6P7EZE0</accession>
<keyword evidence="5" id="KW-0732">Signal</keyword>
<dbReference type="Proteomes" id="UP001652700">
    <property type="component" value="Unplaced"/>
</dbReference>
<dbReference type="InterPro" id="IPR050271">
    <property type="entry name" value="UDP-glycosyltransferase"/>
</dbReference>
<keyword evidence="5" id="KW-1133">Transmembrane helix</keyword>
<evidence type="ECO:0000256" key="4">
    <source>
        <dbReference type="RuleBase" id="RU003718"/>
    </source>
</evidence>
<reference evidence="8" key="1">
    <citation type="submission" date="2025-04" db="UniProtKB">
        <authorList>
            <consortium name="RefSeq"/>
        </authorList>
    </citation>
    <scope>IDENTIFICATION</scope>
    <source>
        <tissue evidence="8">Whole insect</tissue>
    </source>
</reference>
<dbReference type="Gene3D" id="3.40.50.2000">
    <property type="entry name" value="Glycogen Phosphorylase B"/>
    <property type="match status" value="1"/>
</dbReference>
<reference evidence="6" key="2">
    <citation type="submission" date="2025-05" db="UniProtKB">
        <authorList>
            <consortium name="EnsemblMetazoa"/>
        </authorList>
    </citation>
    <scope>IDENTIFICATION</scope>
</reference>
<gene>
    <name evidence="8" type="primary">LOC114324735</name>
</gene>
<dbReference type="FunFam" id="3.40.50.2000:FF:000144">
    <property type="entry name" value="UDP-glucuronosyltransferase"/>
    <property type="match status" value="1"/>
</dbReference>
<dbReference type="PROSITE" id="PS00375">
    <property type="entry name" value="UDPGT"/>
    <property type="match status" value="1"/>
</dbReference>
<name>A0A6P7EZE0_DIAVI</name>
<dbReference type="InParanoid" id="A0A6P7EZE0"/>
<dbReference type="RefSeq" id="XP_028128371.1">
    <property type="nucleotide sequence ID" value="XM_028272570.1"/>
</dbReference>
<dbReference type="AlphaFoldDB" id="A0A6P7EZE0"/>
<dbReference type="FunCoup" id="A0A6P7EZE0">
    <property type="interactions" value="244"/>
</dbReference>
<protein>
    <recommendedName>
        <fullName evidence="5">UDP-glucuronosyltransferase</fullName>
        <ecNumber evidence="5">2.4.1.17</ecNumber>
    </recommendedName>
</protein>
<dbReference type="CDD" id="cd03784">
    <property type="entry name" value="GT1_Gtf-like"/>
    <property type="match status" value="1"/>
</dbReference>
<keyword evidence="7" id="KW-1185">Reference proteome</keyword>
<comment type="subcellular location">
    <subcellularLocation>
        <location evidence="5">Membrane</location>
        <topology evidence="5">Single-pass membrane protein</topology>
    </subcellularLocation>
</comment>
<feature type="signal peptide" evidence="5">
    <location>
        <begin position="1"/>
        <end position="20"/>
    </location>
</feature>
<keyword evidence="3 4" id="KW-0808">Transferase</keyword>
<dbReference type="EnsemblMetazoa" id="XM_028272570.2">
    <property type="protein sequence ID" value="XP_028128371.1"/>
    <property type="gene ID" value="LOC114324735"/>
</dbReference>
<organism evidence="8">
    <name type="scientific">Diabrotica virgifera virgifera</name>
    <name type="common">western corn rootworm</name>
    <dbReference type="NCBI Taxonomy" id="50390"/>
    <lineage>
        <taxon>Eukaryota</taxon>
        <taxon>Metazoa</taxon>
        <taxon>Ecdysozoa</taxon>
        <taxon>Arthropoda</taxon>
        <taxon>Hexapoda</taxon>
        <taxon>Insecta</taxon>
        <taxon>Pterygota</taxon>
        <taxon>Neoptera</taxon>
        <taxon>Endopterygota</taxon>
        <taxon>Coleoptera</taxon>
        <taxon>Polyphaga</taxon>
        <taxon>Cucujiformia</taxon>
        <taxon>Chrysomeloidea</taxon>
        <taxon>Chrysomelidae</taxon>
        <taxon>Galerucinae</taxon>
        <taxon>Diabroticina</taxon>
        <taxon>Diabroticites</taxon>
        <taxon>Diabrotica</taxon>
    </lineage>
</organism>
<evidence type="ECO:0000313" key="6">
    <source>
        <dbReference type="EnsemblMetazoa" id="XP_028128371.1"/>
    </source>
</evidence>
<dbReference type="KEGG" id="dvv:114324735"/>
<dbReference type="PANTHER" id="PTHR48043">
    <property type="entry name" value="EG:EG0003.4 PROTEIN-RELATED"/>
    <property type="match status" value="1"/>
</dbReference>
<dbReference type="FunFam" id="3.40.50.2000:FF:000050">
    <property type="entry name" value="UDP-glucuronosyltransferase"/>
    <property type="match status" value="1"/>
</dbReference>
<comment type="catalytic activity">
    <reaction evidence="5">
        <text>glucuronate acceptor + UDP-alpha-D-glucuronate = acceptor beta-D-glucuronoside + UDP + H(+)</text>
        <dbReference type="Rhea" id="RHEA:21032"/>
        <dbReference type="ChEBI" id="CHEBI:15378"/>
        <dbReference type="ChEBI" id="CHEBI:58052"/>
        <dbReference type="ChEBI" id="CHEBI:58223"/>
        <dbReference type="ChEBI" id="CHEBI:132367"/>
        <dbReference type="ChEBI" id="CHEBI:132368"/>
        <dbReference type="EC" id="2.4.1.17"/>
    </reaction>
</comment>
<dbReference type="InterPro" id="IPR002213">
    <property type="entry name" value="UDP_glucos_trans"/>
</dbReference>
<dbReference type="EC" id="2.4.1.17" evidence="5"/>
<proteinExistence type="inferred from homology"/>
<evidence type="ECO:0000256" key="5">
    <source>
        <dbReference type="RuleBase" id="RU362059"/>
    </source>
</evidence>
<evidence type="ECO:0000256" key="2">
    <source>
        <dbReference type="ARBA" id="ARBA00022676"/>
    </source>
</evidence>
<comment type="similarity">
    <text evidence="1 4">Belongs to the UDP-glycosyltransferase family.</text>
</comment>
<dbReference type="GO" id="GO:0016020">
    <property type="term" value="C:membrane"/>
    <property type="evidence" value="ECO:0007669"/>
    <property type="project" value="UniProtKB-SubCell"/>
</dbReference>
<dbReference type="SUPFAM" id="SSF53756">
    <property type="entry name" value="UDP-Glycosyltransferase/glycogen phosphorylase"/>
    <property type="match status" value="1"/>
</dbReference>
<evidence type="ECO:0000256" key="1">
    <source>
        <dbReference type="ARBA" id="ARBA00009995"/>
    </source>
</evidence>
<dbReference type="GeneID" id="114324735"/>
<evidence type="ECO:0000256" key="3">
    <source>
        <dbReference type="ARBA" id="ARBA00022679"/>
    </source>
</evidence>
<evidence type="ECO:0000313" key="7">
    <source>
        <dbReference type="Proteomes" id="UP001652700"/>
    </source>
</evidence>
<keyword evidence="5" id="KW-0812">Transmembrane</keyword>
<feature type="chain" id="PRO_5028508391" description="UDP-glucuronosyltransferase" evidence="5">
    <location>
        <begin position="21"/>
        <end position="522"/>
    </location>
</feature>
<feature type="transmembrane region" description="Helical" evidence="5">
    <location>
        <begin position="473"/>
        <end position="496"/>
    </location>
</feature>
<dbReference type="GO" id="GO:0015020">
    <property type="term" value="F:glucuronosyltransferase activity"/>
    <property type="evidence" value="ECO:0007669"/>
    <property type="project" value="UniProtKB-EC"/>
</dbReference>
<sequence length="522" mass="59462">MLRKSFLVLVVIIVISDVEAYRILGVFPHTSKSHATIFLAVMKGLVEKGHNVTVVSTRTFDTDRNNYVHVDLSKDIRVTMGTVNISIVNNDKALTRYLTAYHLFNRNIDKCEKGLSSPTFQKFLKTRGEKYDVVIFEYFAVDCFLGVISKINAPIIGLSSSTLMPWVAERMGNPSNTAYVPNNLLAFSDKMSFWQRMENTVISIGHKLLFQFYKLPRDKKLARKYIGKKGSKLEKFLYNSSLLLSNTHFSLNLPRPLVPNVIEIGGIHIEKPHPLPEYLERWIESSPSGVIYFSLGSLINGQSLGDERKNIFLKTFERFPQKVIWKWENESVPHNHDKVLLGKWMPQLDILCHPNTRLFISHGGLLSVMEAVHCGVPMVVIPQMGEQYTNAKALEAQGAGIILLLSEISETTTFNAVQEGLSSKIKENMEQLSDRFRDRPMSPLDTAVYWVEYVIRHKGAPHMKTAAVDMPFYQYYLLDVFFTLFLIFLGSLYLIVYSAKGICKYISRNRILGTNKKGDKTE</sequence>
<dbReference type="InterPro" id="IPR035595">
    <property type="entry name" value="UDP_glycos_trans_CS"/>
</dbReference>
<evidence type="ECO:0000313" key="8">
    <source>
        <dbReference type="RefSeq" id="XP_028128371.1"/>
    </source>
</evidence>
<dbReference type="Pfam" id="PF00201">
    <property type="entry name" value="UDPGT"/>
    <property type="match status" value="1"/>
</dbReference>
<keyword evidence="2 4" id="KW-0328">Glycosyltransferase</keyword>
<keyword evidence="5" id="KW-0472">Membrane</keyword>